<dbReference type="Proteomes" id="UP000255224">
    <property type="component" value="Unassembled WGS sequence"/>
</dbReference>
<accession>A0A376EP76</accession>
<dbReference type="AlphaFoldDB" id="A0A376EP76"/>
<evidence type="ECO:0000313" key="1">
    <source>
        <dbReference type="EMBL" id="STD11598.1"/>
    </source>
</evidence>
<organism evidence="1 2">
    <name type="scientific">Chryseobacterium carnipullorum</name>
    <dbReference type="NCBI Taxonomy" id="1124835"/>
    <lineage>
        <taxon>Bacteria</taxon>
        <taxon>Pseudomonadati</taxon>
        <taxon>Bacteroidota</taxon>
        <taxon>Flavobacteriia</taxon>
        <taxon>Flavobacteriales</taxon>
        <taxon>Weeksellaceae</taxon>
        <taxon>Chryseobacterium group</taxon>
        <taxon>Chryseobacterium</taxon>
    </lineage>
</organism>
<dbReference type="EMBL" id="UFVQ01000003">
    <property type="protein sequence ID" value="STD11598.1"/>
    <property type="molecule type" value="Genomic_DNA"/>
</dbReference>
<reference evidence="1 2" key="1">
    <citation type="submission" date="2018-06" db="EMBL/GenBank/DDBJ databases">
        <authorList>
            <consortium name="Pathogen Informatics"/>
            <person name="Doyle S."/>
        </authorList>
    </citation>
    <scope>NUCLEOTIDE SEQUENCE [LARGE SCALE GENOMIC DNA]</scope>
    <source>
        <strain evidence="1 2">NCTC13533</strain>
    </source>
</reference>
<sequence>MNILLSILNFVTNPSPLTSIKKISYLALFIGIPIPSNIFTSLSASSIVGL</sequence>
<proteinExistence type="predicted"/>
<name>A0A376EP76_CHRCU</name>
<protein>
    <submittedName>
        <fullName evidence="1">Uncharacterized protein</fullName>
    </submittedName>
</protein>
<gene>
    <name evidence="1" type="ORF">NCTC13533_05056</name>
</gene>
<evidence type="ECO:0000313" key="2">
    <source>
        <dbReference type="Proteomes" id="UP000255224"/>
    </source>
</evidence>